<proteinExistence type="predicted"/>
<dbReference type="EMBL" id="SPQT01000017">
    <property type="protein sequence ID" value="TFV44808.1"/>
    <property type="molecule type" value="Genomic_DNA"/>
</dbReference>
<feature type="transmembrane region" description="Helical" evidence="1">
    <location>
        <begin position="51"/>
        <end position="71"/>
    </location>
</feature>
<evidence type="ECO:0000256" key="1">
    <source>
        <dbReference type="SAM" id="Phobius"/>
    </source>
</evidence>
<accession>A0A4Y9LMP9</accession>
<reference evidence="2 3" key="1">
    <citation type="submission" date="2019-03" db="EMBL/GenBank/DDBJ databases">
        <title>Bradyrhizobium diversity isolated from nodules of Chamaecrista fasciculata.</title>
        <authorList>
            <person name="Klepa M.S."/>
            <person name="Urquiaga M.O."/>
            <person name="Hungria M."/>
            <person name="Delamuta J.R."/>
        </authorList>
    </citation>
    <scope>NUCLEOTIDE SEQUENCE [LARGE SCALE GENOMIC DNA]</scope>
    <source>
        <strain evidence="2 3">CNPSo 3448</strain>
    </source>
</reference>
<protein>
    <submittedName>
        <fullName evidence="2">Uncharacterized protein</fullName>
    </submittedName>
</protein>
<dbReference type="AlphaFoldDB" id="A0A4Y9LMP9"/>
<gene>
    <name evidence="2" type="ORF">E4K65_27365</name>
</gene>
<organism evidence="2 3">
    <name type="scientific">Bradyrhizobium niftali</name>
    <dbReference type="NCBI Taxonomy" id="2560055"/>
    <lineage>
        <taxon>Bacteria</taxon>
        <taxon>Pseudomonadati</taxon>
        <taxon>Pseudomonadota</taxon>
        <taxon>Alphaproteobacteria</taxon>
        <taxon>Hyphomicrobiales</taxon>
        <taxon>Nitrobacteraceae</taxon>
        <taxon>Bradyrhizobium</taxon>
    </lineage>
</organism>
<evidence type="ECO:0000313" key="2">
    <source>
        <dbReference type="EMBL" id="TFV44808.1"/>
    </source>
</evidence>
<keyword evidence="1" id="KW-0472">Membrane</keyword>
<keyword evidence="1" id="KW-0812">Transmembrane</keyword>
<keyword evidence="1" id="KW-1133">Transmembrane helix</keyword>
<dbReference type="Proteomes" id="UP000297966">
    <property type="component" value="Unassembled WGS sequence"/>
</dbReference>
<name>A0A4Y9LMP9_9BRAD</name>
<evidence type="ECO:0000313" key="3">
    <source>
        <dbReference type="Proteomes" id="UP000297966"/>
    </source>
</evidence>
<dbReference type="RefSeq" id="WP_027546172.1">
    <property type="nucleotide sequence ID" value="NZ_JBIYER010000001.1"/>
</dbReference>
<keyword evidence="3" id="KW-1185">Reference proteome</keyword>
<sequence>MQKSNIKELEKTARALAEGASAETRNAIETVIREARKYETVRESNPVRLPLYLKLSLCLAALITALLLIVMR</sequence>
<comment type="caution">
    <text evidence="2">The sequence shown here is derived from an EMBL/GenBank/DDBJ whole genome shotgun (WGS) entry which is preliminary data.</text>
</comment>